<gene>
    <name evidence="3" type="ORF">GCK32_013652</name>
</gene>
<organism evidence="3 4">
    <name type="scientific">Trichostrongylus colubriformis</name>
    <name type="common">Black scour worm</name>
    <dbReference type="NCBI Taxonomy" id="6319"/>
    <lineage>
        <taxon>Eukaryota</taxon>
        <taxon>Metazoa</taxon>
        <taxon>Ecdysozoa</taxon>
        <taxon>Nematoda</taxon>
        <taxon>Chromadorea</taxon>
        <taxon>Rhabditida</taxon>
        <taxon>Rhabditina</taxon>
        <taxon>Rhabditomorpha</taxon>
        <taxon>Strongyloidea</taxon>
        <taxon>Trichostrongylidae</taxon>
        <taxon>Trichostrongylus</taxon>
    </lineage>
</organism>
<evidence type="ECO:0000313" key="3">
    <source>
        <dbReference type="EMBL" id="KAK5968250.1"/>
    </source>
</evidence>
<feature type="chain" id="PRO_5043002810" description="Apple domain-containing protein" evidence="1">
    <location>
        <begin position="22"/>
        <end position="117"/>
    </location>
</feature>
<evidence type="ECO:0000256" key="1">
    <source>
        <dbReference type="SAM" id="SignalP"/>
    </source>
</evidence>
<evidence type="ECO:0000313" key="4">
    <source>
        <dbReference type="Proteomes" id="UP001331761"/>
    </source>
</evidence>
<dbReference type="EMBL" id="WIXE01021585">
    <property type="protein sequence ID" value="KAK5968250.1"/>
    <property type="molecule type" value="Genomic_DNA"/>
</dbReference>
<feature type="signal peptide" evidence="1">
    <location>
        <begin position="1"/>
        <end position="21"/>
    </location>
</feature>
<reference evidence="3 4" key="1">
    <citation type="submission" date="2019-10" db="EMBL/GenBank/DDBJ databases">
        <title>Assembly and Annotation for the nematode Trichostrongylus colubriformis.</title>
        <authorList>
            <person name="Martin J."/>
        </authorList>
    </citation>
    <scope>NUCLEOTIDE SEQUENCE [LARGE SCALE GENOMIC DNA]</scope>
    <source>
        <strain evidence="3">G859</strain>
        <tissue evidence="3">Whole worm</tissue>
    </source>
</reference>
<dbReference type="Proteomes" id="UP001331761">
    <property type="component" value="Unassembled WGS sequence"/>
</dbReference>
<comment type="caution">
    <text evidence="3">The sequence shown here is derived from an EMBL/GenBank/DDBJ whole genome shotgun (WGS) entry which is preliminary data.</text>
</comment>
<dbReference type="Pfam" id="PF00024">
    <property type="entry name" value="PAN_1"/>
    <property type="match status" value="1"/>
</dbReference>
<dbReference type="InterPro" id="IPR003609">
    <property type="entry name" value="Pan_app"/>
</dbReference>
<keyword evidence="4" id="KW-1185">Reference proteome</keyword>
<accession>A0AAN8EWK3</accession>
<feature type="domain" description="Apple" evidence="2">
    <location>
        <begin position="35"/>
        <end position="86"/>
    </location>
</feature>
<sequence length="117" mass="13150">MILRLLIYLLPLLRKSLQGLADCDTRVDILDGADLVEAVGIYLTDTTKVNNAAQCAVECYRKKCDVAYFDRKSHKCRFTSDTSQSQPLSCNSVHAIETKEGIAELDRVKRFCMRCTG</sequence>
<dbReference type="AlphaFoldDB" id="A0AAN8EWK3"/>
<keyword evidence="1" id="KW-0732">Signal</keyword>
<proteinExistence type="predicted"/>
<evidence type="ECO:0000259" key="2">
    <source>
        <dbReference type="Pfam" id="PF00024"/>
    </source>
</evidence>
<name>A0AAN8EWK3_TRICO</name>
<protein>
    <recommendedName>
        <fullName evidence="2">Apple domain-containing protein</fullName>
    </recommendedName>
</protein>
<dbReference type="Gene3D" id="3.50.4.10">
    <property type="entry name" value="Hepatocyte Growth Factor"/>
    <property type="match status" value="1"/>
</dbReference>